<proteinExistence type="predicted"/>
<evidence type="ECO:0000313" key="4">
    <source>
        <dbReference type="EMBL" id="KAG1327321.1"/>
    </source>
</evidence>
<sequence>MPTIVDLGMVISRLPLDVYSALIKLVVAALRGHPRALAYSILDTCYRGSAKGLPVPKVDTVFQGGAALRLPTRNVMIDVDSSTTCLAFAPTDRVVIIENRQQQTFRVAYDVGRSRIGFAADGCG</sequence>
<organism evidence="4 5">
    <name type="scientific">Cocos nucifera</name>
    <name type="common">Coconut palm</name>
    <dbReference type="NCBI Taxonomy" id="13894"/>
    <lineage>
        <taxon>Eukaryota</taxon>
        <taxon>Viridiplantae</taxon>
        <taxon>Streptophyta</taxon>
        <taxon>Embryophyta</taxon>
        <taxon>Tracheophyta</taxon>
        <taxon>Spermatophyta</taxon>
        <taxon>Magnoliopsida</taxon>
        <taxon>Liliopsida</taxon>
        <taxon>Arecaceae</taxon>
        <taxon>Arecoideae</taxon>
        <taxon>Cocoseae</taxon>
        <taxon>Attaleinae</taxon>
        <taxon>Cocos</taxon>
    </lineage>
</organism>
<dbReference type="AlphaFoldDB" id="A0A8K0HV97"/>
<dbReference type="PANTHER" id="PTHR47967">
    <property type="entry name" value="OS07G0603500 PROTEIN-RELATED"/>
    <property type="match status" value="1"/>
</dbReference>
<dbReference type="SUPFAM" id="SSF50630">
    <property type="entry name" value="Acid proteases"/>
    <property type="match status" value="1"/>
</dbReference>
<dbReference type="PANTHER" id="PTHR47967:SF60">
    <property type="entry name" value="PROTEIN ASPARTIC PROTEASE IN GUARD CELL 1-LIKE"/>
    <property type="match status" value="1"/>
</dbReference>
<dbReference type="InterPro" id="IPR032799">
    <property type="entry name" value="TAXi_C"/>
</dbReference>
<name>A0A8K0HV97_COCNU</name>
<dbReference type="InterPro" id="IPR051708">
    <property type="entry name" value="Plant_Aspart_Prot_A1"/>
</dbReference>
<reference evidence="4" key="2">
    <citation type="submission" date="2019-07" db="EMBL/GenBank/DDBJ databases">
        <authorList>
            <person name="Yang Y."/>
            <person name="Bocs S."/>
            <person name="Baudouin L."/>
        </authorList>
    </citation>
    <scope>NUCLEOTIDE SEQUENCE</scope>
    <source>
        <tissue evidence="4">Spear leaf of Hainan Tall coconut</tissue>
    </source>
</reference>
<keyword evidence="2" id="KW-0378">Hydrolase</keyword>
<dbReference type="InterPro" id="IPR021109">
    <property type="entry name" value="Peptidase_aspartic_dom_sf"/>
</dbReference>
<evidence type="ECO:0000256" key="1">
    <source>
        <dbReference type="ARBA" id="ARBA00022670"/>
    </source>
</evidence>
<dbReference type="EMBL" id="CM017872">
    <property type="protein sequence ID" value="KAG1327321.1"/>
    <property type="molecule type" value="Genomic_DNA"/>
</dbReference>
<protein>
    <submittedName>
        <fullName evidence="4">Putative Aspartyl protease family protein</fullName>
    </submittedName>
</protein>
<reference evidence="4" key="1">
    <citation type="journal article" date="2017" name="Gigascience">
        <title>The genome draft of coconut (Cocos nucifera).</title>
        <authorList>
            <person name="Xiao Y."/>
            <person name="Xu P."/>
            <person name="Fan H."/>
            <person name="Baudouin L."/>
            <person name="Xia W."/>
            <person name="Bocs S."/>
            <person name="Xu J."/>
            <person name="Li Q."/>
            <person name="Guo A."/>
            <person name="Zhou L."/>
            <person name="Li J."/>
            <person name="Wu Y."/>
            <person name="Ma Z."/>
            <person name="Armero A."/>
            <person name="Issali A.E."/>
            <person name="Liu N."/>
            <person name="Peng M."/>
            <person name="Yang Y."/>
        </authorList>
    </citation>
    <scope>NUCLEOTIDE SEQUENCE</scope>
    <source>
        <tissue evidence="4">Spear leaf of Hainan Tall coconut</tissue>
    </source>
</reference>
<keyword evidence="5" id="KW-1185">Reference proteome</keyword>
<keyword evidence="1 4" id="KW-0645">Protease</keyword>
<evidence type="ECO:0000313" key="5">
    <source>
        <dbReference type="Proteomes" id="UP000797356"/>
    </source>
</evidence>
<dbReference type="Gene3D" id="2.40.70.10">
    <property type="entry name" value="Acid Proteases"/>
    <property type="match status" value="1"/>
</dbReference>
<dbReference type="GO" id="GO:0008233">
    <property type="term" value="F:peptidase activity"/>
    <property type="evidence" value="ECO:0007669"/>
    <property type="project" value="UniProtKB-KW"/>
</dbReference>
<accession>A0A8K0HV97</accession>
<dbReference type="OrthoDB" id="637377at2759"/>
<gene>
    <name evidence="4" type="ORF">COCNU_01G012550</name>
</gene>
<dbReference type="InterPro" id="IPR033121">
    <property type="entry name" value="PEPTIDASE_A1"/>
</dbReference>
<evidence type="ECO:0000259" key="3">
    <source>
        <dbReference type="PROSITE" id="PS51767"/>
    </source>
</evidence>
<dbReference type="Pfam" id="PF14541">
    <property type="entry name" value="TAXi_C"/>
    <property type="match status" value="1"/>
</dbReference>
<dbReference type="GO" id="GO:0006508">
    <property type="term" value="P:proteolysis"/>
    <property type="evidence" value="ECO:0007669"/>
    <property type="project" value="UniProtKB-KW"/>
</dbReference>
<feature type="domain" description="Peptidase A1" evidence="3">
    <location>
        <begin position="1"/>
        <end position="119"/>
    </location>
</feature>
<dbReference type="PROSITE" id="PS51767">
    <property type="entry name" value="PEPTIDASE_A1"/>
    <property type="match status" value="1"/>
</dbReference>
<evidence type="ECO:0000256" key="2">
    <source>
        <dbReference type="ARBA" id="ARBA00022801"/>
    </source>
</evidence>
<dbReference type="Proteomes" id="UP000797356">
    <property type="component" value="Chromosome 1"/>
</dbReference>
<comment type="caution">
    <text evidence="4">The sequence shown here is derived from an EMBL/GenBank/DDBJ whole genome shotgun (WGS) entry which is preliminary data.</text>
</comment>